<keyword evidence="1" id="KW-0732">Signal</keyword>
<proteinExistence type="predicted"/>
<evidence type="ECO:0000313" key="2">
    <source>
        <dbReference type="EMBL" id="JAD52967.1"/>
    </source>
</evidence>
<reference evidence="2" key="1">
    <citation type="submission" date="2014-09" db="EMBL/GenBank/DDBJ databases">
        <authorList>
            <person name="Magalhaes I.L.F."/>
            <person name="Oliveira U."/>
            <person name="Santos F.R."/>
            <person name="Vidigal T.H.D.A."/>
            <person name="Brescovit A.D."/>
            <person name="Santos A.J."/>
        </authorList>
    </citation>
    <scope>NUCLEOTIDE SEQUENCE</scope>
    <source>
        <tissue evidence="2">Shoot tissue taken approximately 20 cm above the soil surface</tissue>
    </source>
</reference>
<feature type="signal peptide" evidence="1">
    <location>
        <begin position="1"/>
        <end position="23"/>
    </location>
</feature>
<sequence length="48" mass="5173">METVVVVLEVVVVLAMLATRLAAVEDLEMQMVVVEAGEVMESGQLVEL</sequence>
<protein>
    <recommendedName>
        <fullName evidence="3">Secreted protein</fullName>
    </recommendedName>
</protein>
<dbReference type="EMBL" id="GBRH01244928">
    <property type="protein sequence ID" value="JAD52967.1"/>
    <property type="molecule type" value="Transcribed_RNA"/>
</dbReference>
<feature type="chain" id="PRO_5002060371" description="Secreted protein" evidence="1">
    <location>
        <begin position="24"/>
        <end position="48"/>
    </location>
</feature>
<name>A0A0A9B0V6_ARUDO</name>
<reference evidence="2" key="2">
    <citation type="journal article" date="2015" name="Data Brief">
        <title>Shoot transcriptome of the giant reed, Arundo donax.</title>
        <authorList>
            <person name="Barrero R.A."/>
            <person name="Guerrero F.D."/>
            <person name="Moolhuijzen P."/>
            <person name="Goolsby J.A."/>
            <person name="Tidwell J."/>
            <person name="Bellgard S.E."/>
            <person name="Bellgard M.I."/>
        </authorList>
    </citation>
    <scope>NUCLEOTIDE SEQUENCE</scope>
    <source>
        <tissue evidence="2">Shoot tissue taken approximately 20 cm above the soil surface</tissue>
    </source>
</reference>
<organism evidence="2">
    <name type="scientific">Arundo donax</name>
    <name type="common">Giant reed</name>
    <name type="synonym">Donax arundinaceus</name>
    <dbReference type="NCBI Taxonomy" id="35708"/>
    <lineage>
        <taxon>Eukaryota</taxon>
        <taxon>Viridiplantae</taxon>
        <taxon>Streptophyta</taxon>
        <taxon>Embryophyta</taxon>
        <taxon>Tracheophyta</taxon>
        <taxon>Spermatophyta</taxon>
        <taxon>Magnoliopsida</taxon>
        <taxon>Liliopsida</taxon>
        <taxon>Poales</taxon>
        <taxon>Poaceae</taxon>
        <taxon>PACMAD clade</taxon>
        <taxon>Arundinoideae</taxon>
        <taxon>Arundineae</taxon>
        <taxon>Arundo</taxon>
    </lineage>
</organism>
<evidence type="ECO:0008006" key="3">
    <source>
        <dbReference type="Google" id="ProtNLM"/>
    </source>
</evidence>
<evidence type="ECO:0000256" key="1">
    <source>
        <dbReference type="SAM" id="SignalP"/>
    </source>
</evidence>
<dbReference type="AlphaFoldDB" id="A0A0A9B0V6"/>
<accession>A0A0A9B0V6</accession>